<organism evidence="3 4">
    <name type="scientific">Rhizodiscina lignyota</name>
    <dbReference type="NCBI Taxonomy" id="1504668"/>
    <lineage>
        <taxon>Eukaryota</taxon>
        <taxon>Fungi</taxon>
        <taxon>Dikarya</taxon>
        <taxon>Ascomycota</taxon>
        <taxon>Pezizomycotina</taxon>
        <taxon>Dothideomycetes</taxon>
        <taxon>Pleosporomycetidae</taxon>
        <taxon>Aulographales</taxon>
        <taxon>Rhizodiscinaceae</taxon>
        <taxon>Rhizodiscina</taxon>
    </lineage>
</organism>
<dbReference type="Proteomes" id="UP000799772">
    <property type="component" value="Unassembled WGS sequence"/>
</dbReference>
<gene>
    <name evidence="3" type="ORF">NA57DRAFT_46090</name>
</gene>
<evidence type="ECO:0000259" key="2">
    <source>
        <dbReference type="PROSITE" id="PS50234"/>
    </source>
</evidence>
<reference evidence="3" key="1">
    <citation type="journal article" date="2020" name="Stud. Mycol.">
        <title>101 Dothideomycetes genomes: a test case for predicting lifestyles and emergence of pathogens.</title>
        <authorList>
            <person name="Haridas S."/>
            <person name="Albert R."/>
            <person name="Binder M."/>
            <person name="Bloem J."/>
            <person name="Labutti K."/>
            <person name="Salamov A."/>
            <person name="Andreopoulos B."/>
            <person name="Baker S."/>
            <person name="Barry K."/>
            <person name="Bills G."/>
            <person name="Bluhm B."/>
            <person name="Cannon C."/>
            <person name="Castanera R."/>
            <person name="Culley D."/>
            <person name="Daum C."/>
            <person name="Ezra D."/>
            <person name="Gonzalez J."/>
            <person name="Henrissat B."/>
            <person name="Kuo A."/>
            <person name="Liang C."/>
            <person name="Lipzen A."/>
            <person name="Lutzoni F."/>
            <person name="Magnuson J."/>
            <person name="Mondo S."/>
            <person name="Nolan M."/>
            <person name="Ohm R."/>
            <person name="Pangilinan J."/>
            <person name="Park H.-J."/>
            <person name="Ramirez L."/>
            <person name="Alfaro M."/>
            <person name="Sun H."/>
            <person name="Tritt A."/>
            <person name="Yoshinaga Y."/>
            <person name="Zwiers L.-H."/>
            <person name="Turgeon B."/>
            <person name="Goodwin S."/>
            <person name="Spatafora J."/>
            <person name="Crous P."/>
            <person name="Grigoriev I."/>
        </authorList>
    </citation>
    <scope>NUCLEOTIDE SEQUENCE</scope>
    <source>
        <strain evidence="3">CBS 133067</strain>
    </source>
</reference>
<dbReference type="CDD" id="cd00198">
    <property type="entry name" value="vWFA"/>
    <property type="match status" value="1"/>
</dbReference>
<feature type="signal peptide" evidence="1">
    <location>
        <begin position="1"/>
        <end position="19"/>
    </location>
</feature>
<dbReference type="AlphaFoldDB" id="A0A9P4I8A0"/>
<feature type="chain" id="PRO_5040492629" description="VWFA domain-containing protein" evidence="1">
    <location>
        <begin position="20"/>
        <end position="343"/>
    </location>
</feature>
<dbReference type="Gene3D" id="3.40.50.410">
    <property type="entry name" value="von Willebrand factor, type A domain"/>
    <property type="match status" value="1"/>
</dbReference>
<proteinExistence type="predicted"/>
<dbReference type="PROSITE" id="PS50234">
    <property type="entry name" value="VWFA"/>
    <property type="match status" value="1"/>
</dbReference>
<dbReference type="Pfam" id="PF00092">
    <property type="entry name" value="VWA"/>
    <property type="match status" value="1"/>
</dbReference>
<evidence type="ECO:0000313" key="4">
    <source>
        <dbReference type="Proteomes" id="UP000799772"/>
    </source>
</evidence>
<accession>A0A9P4I8A0</accession>
<dbReference type="InterPro" id="IPR002035">
    <property type="entry name" value="VWF_A"/>
</dbReference>
<dbReference type="OrthoDB" id="301415at2759"/>
<dbReference type="EMBL" id="ML978133">
    <property type="protein sequence ID" value="KAF2094987.1"/>
    <property type="molecule type" value="Genomic_DNA"/>
</dbReference>
<evidence type="ECO:0000313" key="3">
    <source>
        <dbReference type="EMBL" id="KAF2094987.1"/>
    </source>
</evidence>
<sequence length="343" mass="35110">MHLFPLLSIFLTSLPSTLAASAPSSCPAIDRGTGGRKIALVVDSSGSNADTDPNNLRIAAARALNNVLISKSEATPSKPADQVTVVEFDYSASVLFPLGDPASPSVDQAFDQIDADGGTDIASGVEAGIDEITKGSAGSTSGRSGVVVLTDGQSSFPDITVQLQRARKLGVRVSFGFLNEDGALSGYYSDADFVAMLKAVLATGGVYSEIGSADAQRAFVAKVLASGLTGAPSSGGAGNGVLSAGIATAATLGKGGKSRFTYDARKGERLNFTVQAIGEQELSAELSGGGKVIKTAKTDGNGLAQIVYTAARNGMLGLLVQSLNGTGGSWEHWEEFHWQSGNW</sequence>
<dbReference type="SUPFAM" id="SSF53300">
    <property type="entry name" value="vWA-like"/>
    <property type="match status" value="1"/>
</dbReference>
<keyword evidence="4" id="KW-1185">Reference proteome</keyword>
<dbReference type="InterPro" id="IPR036465">
    <property type="entry name" value="vWFA_dom_sf"/>
</dbReference>
<name>A0A9P4I8A0_9PEZI</name>
<dbReference type="SMART" id="SM00327">
    <property type="entry name" value="VWA"/>
    <property type="match status" value="1"/>
</dbReference>
<feature type="domain" description="VWFA" evidence="2">
    <location>
        <begin position="37"/>
        <end position="173"/>
    </location>
</feature>
<protein>
    <recommendedName>
        <fullName evidence="2">VWFA domain-containing protein</fullName>
    </recommendedName>
</protein>
<comment type="caution">
    <text evidence="3">The sequence shown here is derived from an EMBL/GenBank/DDBJ whole genome shotgun (WGS) entry which is preliminary data.</text>
</comment>
<keyword evidence="1" id="KW-0732">Signal</keyword>
<evidence type="ECO:0000256" key="1">
    <source>
        <dbReference type="SAM" id="SignalP"/>
    </source>
</evidence>